<accession>A0AA36MUU1</accession>
<protein>
    <submittedName>
        <fullName evidence="8">Uncharacterized protein</fullName>
    </submittedName>
</protein>
<dbReference type="InterPro" id="IPR011050">
    <property type="entry name" value="Pectin_lyase_fold/virulence"/>
</dbReference>
<keyword evidence="3" id="KW-1015">Disulfide bond</keyword>
<evidence type="ECO:0000256" key="3">
    <source>
        <dbReference type="ARBA" id="ARBA00023157"/>
    </source>
</evidence>
<feature type="signal peptide" evidence="7">
    <location>
        <begin position="1"/>
        <end position="17"/>
    </location>
</feature>
<feature type="chain" id="PRO_5041231683" evidence="7">
    <location>
        <begin position="18"/>
        <end position="434"/>
    </location>
</feature>
<dbReference type="Gene3D" id="2.160.20.10">
    <property type="entry name" value="Single-stranded right-handed beta-helix, Pectin lyase-like"/>
    <property type="match status" value="1"/>
</dbReference>
<evidence type="ECO:0000256" key="2">
    <source>
        <dbReference type="ARBA" id="ARBA00022801"/>
    </source>
</evidence>
<gene>
    <name evidence="8" type="ORF">EVOR1521_LOCUS11479</name>
</gene>
<proteinExistence type="inferred from homology"/>
<dbReference type="InterPro" id="IPR000743">
    <property type="entry name" value="Glyco_hydro_28"/>
</dbReference>
<dbReference type="GO" id="GO:0046576">
    <property type="term" value="F:rhamnogalacturonan alpha-L-rhamnopyranosyl-(1-&gt;4)-alpha-D-galactopyranosyluronide lyase activity"/>
    <property type="evidence" value="ECO:0007669"/>
    <property type="project" value="UniProtKB-ARBA"/>
</dbReference>
<sequence>MVARAFQLYLLLTAVFAAVVDFEEAGAKADDSAEEVEWKNGALLNQSLAALRPGDVLQVPGKTFYLMGGIQAHNLAHVVIRIDGTLKFSDKKKAWPRIGGKVLPCMRFQNVSNVTFTSQQRGTLDGQGAAWWGYLRYLENEENRPRLWEMDVVKDVMVEKLLLTNSPYWTTWFTQVDGLEIRDADILNRRNGRRGHDLWNLGAFNTDGWDLQGTNVWVHHSKVWNQDDCFTVKGSSSNMLFENIEASGLGLTIGSQGGKDVVTNITFRNVYMDRTYKGIYMKFRDVDKDEVSIIQNITYDNIYMKEPEQWAIWIGPAQQSDSRYFWEGHPCSLLWPSMPGAQCHPSERGIYRNILLRNITIDNPKMQPGVIWAGKSFPMKNLTFDSVRVVNWHKRKADLRYRVCDGVDSASALAIGGTSPTPACFRSNGSELLV</sequence>
<evidence type="ECO:0000313" key="9">
    <source>
        <dbReference type="Proteomes" id="UP001178507"/>
    </source>
</evidence>
<dbReference type="AlphaFoldDB" id="A0AA36MUU1"/>
<evidence type="ECO:0000256" key="4">
    <source>
        <dbReference type="ARBA" id="ARBA00023180"/>
    </source>
</evidence>
<keyword evidence="9" id="KW-1185">Reference proteome</keyword>
<organism evidence="8 9">
    <name type="scientific">Effrenium voratum</name>
    <dbReference type="NCBI Taxonomy" id="2562239"/>
    <lineage>
        <taxon>Eukaryota</taxon>
        <taxon>Sar</taxon>
        <taxon>Alveolata</taxon>
        <taxon>Dinophyceae</taxon>
        <taxon>Suessiales</taxon>
        <taxon>Symbiodiniaceae</taxon>
        <taxon>Effrenium</taxon>
    </lineage>
</organism>
<dbReference type="PANTHER" id="PTHR31736:SF19">
    <property type="entry name" value="PECTIN LYASE SUPERFAMILY PROTEIN-RELATED"/>
    <property type="match status" value="1"/>
</dbReference>
<reference evidence="8" key="1">
    <citation type="submission" date="2023-08" db="EMBL/GenBank/DDBJ databases">
        <authorList>
            <person name="Chen Y."/>
            <person name="Shah S."/>
            <person name="Dougan E. K."/>
            <person name="Thang M."/>
            <person name="Chan C."/>
        </authorList>
    </citation>
    <scope>NUCLEOTIDE SEQUENCE</scope>
</reference>
<keyword evidence="2 6" id="KW-0378">Hydrolase</keyword>
<dbReference type="GO" id="GO:0004650">
    <property type="term" value="F:polygalacturonase activity"/>
    <property type="evidence" value="ECO:0007669"/>
    <property type="project" value="InterPro"/>
</dbReference>
<dbReference type="Proteomes" id="UP001178507">
    <property type="component" value="Unassembled WGS sequence"/>
</dbReference>
<name>A0AA36MUU1_9DINO</name>
<keyword evidence="5 6" id="KW-0326">Glycosidase</keyword>
<comment type="caution">
    <text evidence="8">The sequence shown here is derived from an EMBL/GenBank/DDBJ whole genome shotgun (WGS) entry which is preliminary data.</text>
</comment>
<dbReference type="Pfam" id="PF00295">
    <property type="entry name" value="Glyco_hydro_28"/>
    <property type="match status" value="1"/>
</dbReference>
<evidence type="ECO:0000256" key="5">
    <source>
        <dbReference type="ARBA" id="ARBA00023295"/>
    </source>
</evidence>
<dbReference type="EMBL" id="CAUJNA010001136">
    <property type="protein sequence ID" value="CAJ1384662.1"/>
    <property type="molecule type" value="Genomic_DNA"/>
</dbReference>
<evidence type="ECO:0000313" key="8">
    <source>
        <dbReference type="EMBL" id="CAJ1384662.1"/>
    </source>
</evidence>
<dbReference type="SUPFAM" id="SSF51126">
    <property type="entry name" value="Pectin lyase-like"/>
    <property type="match status" value="1"/>
</dbReference>
<keyword evidence="7" id="KW-0732">Signal</keyword>
<comment type="similarity">
    <text evidence="1 6">Belongs to the glycosyl hydrolase 28 family.</text>
</comment>
<evidence type="ECO:0000256" key="1">
    <source>
        <dbReference type="ARBA" id="ARBA00008834"/>
    </source>
</evidence>
<dbReference type="GO" id="GO:0005975">
    <property type="term" value="P:carbohydrate metabolic process"/>
    <property type="evidence" value="ECO:0007669"/>
    <property type="project" value="InterPro"/>
</dbReference>
<dbReference type="InterPro" id="IPR012334">
    <property type="entry name" value="Pectin_lyas_fold"/>
</dbReference>
<dbReference type="PANTHER" id="PTHR31736">
    <property type="match status" value="1"/>
</dbReference>
<evidence type="ECO:0000256" key="7">
    <source>
        <dbReference type="SAM" id="SignalP"/>
    </source>
</evidence>
<evidence type="ECO:0000256" key="6">
    <source>
        <dbReference type="RuleBase" id="RU361169"/>
    </source>
</evidence>
<keyword evidence="4" id="KW-0325">Glycoprotein</keyword>